<dbReference type="EMBL" id="KU925439">
    <property type="protein sequence ID" value="AMT75376.1"/>
    <property type="molecule type" value="Viral_cRNA"/>
</dbReference>
<protein>
    <recommendedName>
        <fullName evidence="4">Nucleoprotein</fullName>
    </recommendedName>
    <alternativeName>
        <fullName evidence="11">Nucleocapsid protein</fullName>
    </alternativeName>
</protein>
<evidence type="ECO:0000256" key="13">
    <source>
        <dbReference type="ARBA" id="ARBA00046354"/>
    </source>
</evidence>
<dbReference type="KEGG" id="vg:80549887"/>
<name>A0A191KW72_9VIRU</name>
<evidence type="ECO:0000256" key="9">
    <source>
        <dbReference type="ARBA" id="ARBA00023086"/>
    </source>
</evidence>
<evidence type="ECO:0000256" key="10">
    <source>
        <dbReference type="ARBA" id="ARBA00023274"/>
    </source>
</evidence>
<comment type="similarity">
    <text evidence="3">Belongs to the nairovirus nucleocapsid protein family.</text>
</comment>
<sequence length="498" mass="56372">MADYTYKLDFRTQADWDAWYDEFKRSYPELNSNLTNYDSFMSKLPDLKDFAKDMGRHKGDSRALKDSIFGKAVIDLTQHSAPIKECAWLTNKTFITNALNWFENNKDNKTVKIWDAEYNRLMTDLPTLNQVQSYQTAARKFRAEVLLPNDPAFSILQGEVLVEYKVGRDISRTIMDMLVDMERRRGDIRNPNAGSAENRKETLDCNANWINSWLRGRLAVLDIPPWGAWDKTSANGHLIAHTSIIKAEQNLEEDLEDLVTKRVKDVKLMYSRPASELADYDIGVFDLIIKILDSFAEFKKKLKTNSKQGAAGFTQQVAALDTVFSSCYWLWKSGVTVHSFPALSKFLHELGSRAVGKTKLLSILKSCGWKWGKGMANIVSAGEFKGNKIHMHPAVLTAGRLSMDMVLSFGAVPTYNPDLAVEPVGSLRSLLNMETNRNNTCARAIVELWDVFNAGYSYQEEDIVPPEHMLHQSFLGKVSPFQNVSLRTGDALKVKIIT</sequence>
<keyword evidence="10" id="KW-0687">Ribonucleoprotein</keyword>
<evidence type="ECO:0000256" key="5">
    <source>
        <dbReference type="ARBA" id="ARBA00022497"/>
    </source>
</evidence>
<dbReference type="RefSeq" id="YP_010839821.1">
    <property type="nucleotide sequence ID" value="NC_078151.1"/>
</dbReference>
<dbReference type="GeneID" id="80549887"/>
<evidence type="ECO:0000313" key="15">
    <source>
        <dbReference type="Proteomes" id="UP000593794"/>
    </source>
</evidence>
<comment type="cofactor">
    <cofactor evidence="1">
        <name>Mn(2+)</name>
        <dbReference type="ChEBI" id="CHEBI:29035"/>
    </cofactor>
</comment>
<evidence type="ECO:0000256" key="7">
    <source>
        <dbReference type="ARBA" id="ARBA00022844"/>
    </source>
</evidence>
<evidence type="ECO:0000256" key="6">
    <source>
        <dbReference type="ARBA" id="ARBA00022561"/>
    </source>
</evidence>
<proteinExistence type="inferred from homology"/>
<dbReference type="GO" id="GO:1990904">
    <property type="term" value="C:ribonucleoprotein complex"/>
    <property type="evidence" value="ECO:0007669"/>
    <property type="project" value="UniProtKB-KW"/>
</dbReference>
<keyword evidence="6" id="KW-0167">Capsid protein</keyword>
<evidence type="ECO:0000256" key="1">
    <source>
        <dbReference type="ARBA" id="ARBA00001936"/>
    </source>
</evidence>
<dbReference type="Proteomes" id="UP000593794">
    <property type="component" value="Genome"/>
</dbReference>
<dbReference type="GO" id="GO:0019013">
    <property type="term" value="C:viral nucleocapsid"/>
    <property type="evidence" value="ECO:0007669"/>
    <property type="project" value="UniProtKB-KW"/>
</dbReference>
<evidence type="ECO:0000256" key="3">
    <source>
        <dbReference type="ARBA" id="ARBA00009355"/>
    </source>
</evidence>
<evidence type="ECO:0000313" key="14">
    <source>
        <dbReference type="EMBL" id="AMT75376.1"/>
    </source>
</evidence>
<reference evidence="14 15" key="1">
    <citation type="journal article" date="2016" name="Viruses">
        <title>Genomic Characterization of the Genus Nairovirus (Family Bunyaviridae).</title>
        <authorList>
            <person name="Kuhn J.H."/>
            <person name="Wiley M.R."/>
            <person name="Rodriguez S.E."/>
            <person name="Bao Y."/>
            <person name="Prieto K."/>
            <person name="Travassos da Rosa A.P."/>
            <person name="Guzman H."/>
            <person name="Savji N."/>
            <person name="Ladner J.T."/>
            <person name="Tesh R.B."/>
            <person name="Wada J."/>
            <person name="Jahrling P.B."/>
            <person name="Bente D.A."/>
            <person name="Palacios G."/>
        </authorList>
    </citation>
    <scope>NUCLEOTIDE SEQUENCE [LARGE SCALE GENOMIC DNA]</scope>
    <source>
        <strain evidence="14 15">EG AN 4996</strain>
    </source>
</reference>
<keyword evidence="8" id="KW-0694">RNA-binding</keyword>
<dbReference type="Gene3D" id="1.20.58.1110">
    <property type="match status" value="1"/>
</dbReference>
<organism evidence="14 15">
    <name type="scientific">Abu Mina virus</name>
    <dbReference type="NCBI Taxonomy" id="248059"/>
    <lineage>
        <taxon>Viruses</taxon>
        <taxon>Riboviria</taxon>
        <taxon>Orthornavirae</taxon>
        <taxon>Negarnaviricota</taxon>
        <taxon>Polyploviricotina</taxon>
        <taxon>Bunyaviricetes</taxon>
        <taxon>Hareavirales</taxon>
        <taxon>Nairoviridae</taxon>
        <taxon>Orthonairovirus</taxon>
        <taxon>Orthonairovirus abuminaense</taxon>
    </lineage>
</organism>
<accession>A0A191KW72</accession>
<dbReference type="InterPro" id="IPR003486">
    <property type="entry name" value="Nairo_nucleocap"/>
</dbReference>
<evidence type="ECO:0000256" key="4">
    <source>
        <dbReference type="ARBA" id="ARBA00014389"/>
    </source>
</evidence>
<dbReference type="GO" id="GO:0019029">
    <property type="term" value="C:helical viral capsid"/>
    <property type="evidence" value="ECO:0007669"/>
    <property type="project" value="UniProtKB-KW"/>
</dbReference>
<keyword evidence="5" id="KW-1139">Helical capsid protein</keyword>
<evidence type="ECO:0000256" key="12">
    <source>
        <dbReference type="ARBA" id="ARBA00046210"/>
    </source>
</evidence>
<keyword evidence="9 14" id="KW-0543">Viral nucleoprotein</keyword>
<evidence type="ECO:0000256" key="11">
    <source>
        <dbReference type="ARBA" id="ARBA00033344"/>
    </source>
</evidence>
<keyword evidence="7" id="KW-0946">Virion</keyword>
<keyword evidence="15" id="KW-1185">Reference proteome</keyword>
<evidence type="ECO:0000256" key="8">
    <source>
        <dbReference type="ARBA" id="ARBA00022884"/>
    </source>
</evidence>
<dbReference type="GO" id="GO:0003723">
    <property type="term" value="F:RNA binding"/>
    <property type="evidence" value="ECO:0007669"/>
    <property type="project" value="UniProtKB-KW"/>
</dbReference>
<dbReference type="Pfam" id="PF02477">
    <property type="entry name" value="Nairo_nucleo"/>
    <property type="match status" value="1"/>
</dbReference>
<comment type="subcellular location">
    <subcellularLocation>
        <location evidence="2">Virion</location>
    </subcellularLocation>
</comment>
<evidence type="ECO:0000256" key="2">
    <source>
        <dbReference type="ARBA" id="ARBA00004328"/>
    </source>
</evidence>
<comment type="function">
    <text evidence="12">Binds dsRNA and ssRNA and probably participates in the packaging of viral genome. In the dsRNA binding mode, the nucleocapsid protein specifically binds to the vRNA panhandle secondary structure formed at the termini of viral genome. Does not discriminate between viral and nonviral RNAs through ssRNA binding mode. Displays dsDNA endonuclease activity that is sequence non-specific.</text>
</comment>
<comment type="subunit">
    <text evidence="13">Probable homooligomer; forms a double superhelical polymer. Monomer.</text>
</comment>